<keyword evidence="2" id="KW-1185">Reference proteome</keyword>
<name>A0A4P8XLI4_9BACL</name>
<reference evidence="1 2" key="1">
    <citation type="submission" date="2019-05" db="EMBL/GenBank/DDBJ databases">
        <authorList>
            <person name="Chen C."/>
        </authorList>
    </citation>
    <scope>NUCLEOTIDE SEQUENCE [LARGE SCALE GENOMIC DNA]</scope>
    <source>
        <strain evidence="1 2">HB172198</strain>
    </source>
</reference>
<protein>
    <submittedName>
        <fullName evidence="1">Uncharacterized protein</fullName>
    </submittedName>
</protein>
<gene>
    <name evidence="1" type="ORF">E6C60_2561</name>
</gene>
<organism evidence="1 2">
    <name type="scientific">Paenibacillus algicola</name>
    <dbReference type="NCBI Taxonomy" id="2565926"/>
    <lineage>
        <taxon>Bacteria</taxon>
        <taxon>Bacillati</taxon>
        <taxon>Bacillota</taxon>
        <taxon>Bacilli</taxon>
        <taxon>Bacillales</taxon>
        <taxon>Paenibacillaceae</taxon>
        <taxon>Paenibacillus</taxon>
    </lineage>
</organism>
<dbReference type="Proteomes" id="UP000300879">
    <property type="component" value="Chromosome"/>
</dbReference>
<dbReference type="KEGG" id="palo:E6C60_2561"/>
<dbReference type="EMBL" id="CP040396">
    <property type="protein sequence ID" value="QCT03273.1"/>
    <property type="molecule type" value="Genomic_DNA"/>
</dbReference>
<dbReference type="AlphaFoldDB" id="A0A4P8XLI4"/>
<accession>A0A4P8XLI4</accession>
<sequence length="62" mass="7084">MRNRQQLTIRTNDGETLRGIPEACTDRVKLRNDHGIVHVPVADIEHVSRLIPLERKKDPSST</sequence>
<evidence type="ECO:0000313" key="2">
    <source>
        <dbReference type="Proteomes" id="UP000300879"/>
    </source>
</evidence>
<evidence type="ECO:0000313" key="1">
    <source>
        <dbReference type="EMBL" id="QCT03273.1"/>
    </source>
</evidence>
<proteinExistence type="predicted"/>